<evidence type="ECO:0000313" key="1">
    <source>
        <dbReference type="EMBL" id="RQP01064.1"/>
    </source>
</evidence>
<gene>
    <name evidence="1" type="ORF">POPTR_015G146200</name>
</gene>
<proteinExistence type="predicted"/>
<organism evidence="1 2">
    <name type="scientific">Populus trichocarpa</name>
    <name type="common">Western balsam poplar</name>
    <name type="synonym">Populus balsamifera subsp. trichocarpa</name>
    <dbReference type="NCBI Taxonomy" id="3694"/>
    <lineage>
        <taxon>Eukaryota</taxon>
        <taxon>Viridiplantae</taxon>
        <taxon>Streptophyta</taxon>
        <taxon>Embryophyta</taxon>
        <taxon>Tracheophyta</taxon>
        <taxon>Spermatophyta</taxon>
        <taxon>Magnoliopsida</taxon>
        <taxon>eudicotyledons</taxon>
        <taxon>Gunneridae</taxon>
        <taxon>Pentapetalae</taxon>
        <taxon>rosids</taxon>
        <taxon>fabids</taxon>
        <taxon>Malpighiales</taxon>
        <taxon>Salicaceae</taxon>
        <taxon>Saliceae</taxon>
        <taxon>Populus</taxon>
    </lineage>
</organism>
<evidence type="ECO:0000313" key="2">
    <source>
        <dbReference type="Proteomes" id="UP000006729"/>
    </source>
</evidence>
<accession>A0A3N7G1K7</accession>
<protein>
    <submittedName>
        <fullName evidence="1">Uncharacterized protein</fullName>
    </submittedName>
</protein>
<name>A0A3N7G1K7_POPTR</name>
<sequence length="48" mass="5509">MQSCGFSCLHPSFTPFRSSSRFLTLFRIKLNVQSHLYAKKYAGIAVRN</sequence>
<dbReference type="EMBL" id="CM009304">
    <property type="protein sequence ID" value="RQP01064.1"/>
    <property type="molecule type" value="Genomic_DNA"/>
</dbReference>
<dbReference type="Proteomes" id="UP000006729">
    <property type="component" value="Chromosome 15"/>
</dbReference>
<reference evidence="1 2" key="1">
    <citation type="journal article" date="2006" name="Science">
        <title>The genome of black cottonwood, Populus trichocarpa (Torr. &amp; Gray).</title>
        <authorList>
            <person name="Tuskan G.A."/>
            <person name="Difazio S."/>
            <person name="Jansson S."/>
            <person name="Bohlmann J."/>
            <person name="Grigoriev I."/>
            <person name="Hellsten U."/>
            <person name="Putnam N."/>
            <person name="Ralph S."/>
            <person name="Rombauts S."/>
            <person name="Salamov A."/>
            <person name="Schein J."/>
            <person name="Sterck L."/>
            <person name="Aerts A."/>
            <person name="Bhalerao R.R."/>
            <person name="Bhalerao R.P."/>
            <person name="Blaudez D."/>
            <person name="Boerjan W."/>
            <person name="Brun A."/>
            <person name="Brunner A."/>
            <person name="Busov V."/>
            <person name="Campbell M."/>
            <person name="Carlson J."/>
            <person name="Chalot M."/>
            <person name="Chapman J."/>
            <person name="Chen G.L."/>
            <person name="Cooper D."/>
            <person name="Coutinho P.M."/>
            <person name="Couturier J."/>
            <person name="Covert S."/>
            <person name="Cronk Q."/>
            <person name="Cunningham R."/>
            <person name="Davis J."/>
            <person name="Degroeve S."/>
            <person name="Dejardin A."/>
            <person name="Depamphilis C."/>
            <person name="Detter J."/>
            <person name="Dirks B."/>
            <person name="Dubchak I."/>
            <person name="Duplessis S."/>
            <person name="Ehlting J."/>
            <person name="Ellis B."/>
            <person name="Gendler K."/>
            <person name="Goodstein D."/>
            <person name="Gribskov M."/>
            <person name="Grimwood J."/>
            <person name="Groover A."/>
            <person name="Gunter L."/>
            <person name="Hamberger B."/>
            <person name="Heinze B."/>
            <person name="Helariutta Y."/>
            <person name="Henrissat B."/>
            <person name="Holligan D."/>
            <person name="Holt R."/>
            <person name="Huang W."/>
            <person name="Islam-Faridi N."/>
            <person name="Jones S."/>
            <person name="Jones-Rhoades M."/>
            <person name="Jorgensen R."/>
            <person name="Joshi C."/>
            <person name="Kangasjarvi J."/>
            <person name="Karlsson J."/>
            <person name="Kelleher C."/>
            <person name="Kirkpatrick R."/>
            <person name="Kirst M."/>
            <person name="Kohler A."/>
            <person name="Kalluri U."/>
            <person name="Larimer F."/>
            <person name="Leebens-Mack J."/>
            <person name="Leple J.C."/>
            <person name="Locascio P."/>
            <person name="Lou Y."/>
            <person name="Lucas S."/>
            <person name="Martin F."/>
            <person name="Montanini B."/>
            <person name="Napoli C."/>
            <person name="Nelson D.R."/>
            <person name="Nelson C."/>
            <person name="Nieminen K."/>
            <person name="Nilsson O."/>
            <person name="Pereda V."/>
            <person name="Peter G."/>
            <person name="Philippe R."/>
            <person name="Pilate G."/>
            <person name="Poliakov A."/>
            <person name="Razumovskaya J."/>
            <person name="Richardson P."/>
            <person name="Rinaldi C."/>
            <person name="Ritland K."/>
            <person name="Rouze P."/>
            <person name="Ryaboy D."/>
            <person name="Schmutz J."/>
            <person name="Schrader J."/>
            <person name="Segerman B."/>
            <person name="Shin H."/>
            <person name="Siddiqui A."/>
            <person name="Sterky F."/>
            <person name="Terry A."/>
            <person name="Tsai C.J."/>
            <person name="Uberbacher E."/>
            <person name="Unneberg P."/>
            <person name="Vahala J."/>
            <person name="Wall K."/>
            <person name="Wessler S."/>
            <person name="Yang G."/>
            <person name="Yin T."/>
            <person name="Douglas C."/>
            <person name="Marra M."/>
            <person name="Sandberg G."/>
            <person name="Van de Peer Y."/>
            <person name="Rokhsar D."/>
        </authorList>
    </citation>
    <scope>NUCLEOTIDE SEQUENCE [LARGE SCALE GENOMIC DNA]</scope>
    <source>
        <strain evidence="2">cv. Nisqually</strain>
    </source>
</reference>
<dbReference type="AlphaFoldDB" id="A0A3N7G1K7"/>
<keyword evidence="2" id="KW-1185">Reference proteome</keyword>
<dbReference type="InParanoid" id="A0A3N7G1K7"/>